<name>A0A087TLH0_STEMI</name>
<dbReference type="OrthoDB" id="10255118at2759"/>
<dbReference type="Gene3D" id="1.10.3450.40">
    <property type="entry name" value="Signal recognition particle, SRP68 subunit, RNA-binding domain"/>
    <property type="match status" value="1"/>
</dbReference>
<dbReference type="PANTHER" id="PTHR12860:SF0">
    <property type="entry name" value="SIGNAL RECOGNITION PARTICLE SUBUNIT SRP68"/>
    <property type="match status" value="1"/>
</dbReference>
<evidence type="ECO:0000256" key="12">
    <source>
        <dbReference type="ARBA" id="ARBA00083741"/>
    </source>
</evidence>
<keyword evidence="10" id="KW-0687">Ribonucleoprotein</keyword>
<feature type="compositionally biased region" description="Basic and acidic residues" evidence="13">
    <location>
        <begin position="7"/>
        <end position="22"/>
    </location>
</feature>
<dbReference type="GO" id="GO:0008312">
    <property type="term" value="F:7S RNA binding"/>
    <property type="evidence" value="ECO:0007669"/>
    <property type="project" value="InterPro"/>
</dbReference>
<dbReference type="GO" id="GO:0006614">
    <property type="term" value="P:SRP-dependent cotranslational protein targeting to membrane"/>
    <property type="evidence" value="ECO:0007669"/>
    <property type="project" value="InterPro"/>
</dbReference>
<keyword evidence="15" id="KW-1185">Reference proteome</keyword>
<organism evidence="14 15">
    <name type="scientific">Stegodyphus mimosarum</name>
    <name type="common">African social velvet spider</name>
    <dbReference type="NCBI Taxonomy" id="407821"/>
    <lineage>
        <taxon>Eukaryota</taxon>
        <taxon>Metazoa</taxon>
        <taxon>Ecdysozoa</taxon>
        <taxon>Arthropoda</taxon>
        <taxon>Chelicerata</taxon>
        <taxon>Arachnida</taxon>
        <taxon>Araneae</taxon>
        <taxon>Araneomorphae</taxon>
        <taxon>Entelegynae</taxon>
        <taxon>Eresoidea</taxon>
        <taxon>Eresidae</taxon>
        <taxon>Stegodyphus</taxon>
    </lineage>
</organism>
<comment type="subcellular location">
    <subcellularLocation>
        <location evidence="2">Cytoplasm</location>
    </subcellularLocation>
    <subcellularLocation>
        <location evidence="1">Endoplasmic reticulum</location>
    </subcellularLocation>
    <subcellularLocation>
        <location evidence="3">Nucleus</location>
        <location evidence="3">Nucleolus</location>
    </subcellularLocation>
</comment>
<reference evidence="14 15" key="1">
    <citation type="submission" date="2013-11" db="EMBL/GenBank/DDBJ databases">
        <title>Genome sequencing of Stegodyphus mimosarum.</title>
        <authorList>
            <person name="Bechsgaard J."/>
        </authorList>
    </citation>
    <scope>NUCLEOTIDE SEQUENCE [LARGE SCALE GENOMIC DNA]</scope>
</reference>
<dbReference type="InterPro" id="IPR026258">
    <property type="entry name" value="SRP68"/>
</dbReference>
<evidence type="ECO:0000256" key="10">
    <source>
        <dbReference type="ARBA" id="ARBA00023274"/>
    </source>
</evidence>
<dbReference type="OMA" id="DERFIHI"/>
<evidence type="ECO:0000313" key="14">
    <source>
        <dbReference type="EMBL" id="KFM65959.1"/>
    </source>
</evidence>
<dbReference type="AlphaFoldDB" id="A0A087TLH0"/>
<keyword evidence="5" id="KW-0963">Cytoplasm</keyword>
<dbReference type="GO" id="GO:0005047">
    <property type="term" value="F:signal recognition particle binding"/>
    <property type="evidence" value="ECO:0007669"/>
    <property type="project" value="InterPro"/>
</dbReference>
<dbReference type="STRING" id="407821.A0A087TLH0"/>
<dbReference type="InterPro" id="IPR038253">
    <property type="entry name" value="SRP68_N_sf"/>
</dbReference>
<keyword evidence="8" id="KW-0733">Signal recognition particle</keyword>
<accession>A0A087TLH0</accession>
<gene>
    <name evidence="14" type="ORF">X975_15874</name>
</gene>
<dbReference type="Pfam" id="PF16969">
    <property type="entry name" value="SRP68"/>
    <property type="match status" value="1"/>
</dbReference>
<evidence type="ECO:0000256" key="4">
    <source>
        <dbReference type="ARBA" id="ARBA00009352"/>
    </source>
</evidence>
<evidence type="ECO:0000313" key="15">
    <source>
        <dbReference type="Proteomes" id="UP000054359"/>
    </source>
</evidence>
<dbReference type="GO" id="GO:0030942">
    <property type="term" value="F:endoplasmic reticulum signal peptide binding"/>
    <property type="evidence" value="ECO:0007669"/>
    <property type="project" value="InterPro"/>
</dbReference>
<proteinExistence type="inferred from homology"/>
<evidence type="ECO:0000256" key="9">
    <source>
        <dbReference type="ARBA" id="ARBA00023242"/>
    </source>
</evidence>
<evidence type="ECO:0000256" key="5">
    <source>
        <dbReference type="ARBA" id="ARBA00022490"/>
    </source>
</evidence>
<dbReference type="EMBL" id="KK115764">
    <property type="protein sequence ID" value="KFM65959.1"/>
    <property type="molecule type" value="Genomic_DNA"/>
</dbReference>
<evidence type="ECO:0000256" key="1">
    <source>
        <dbReference type="ARBA" id="ARBA00004240"/>
    </source>
</evidence>
<evidence type="ECO:0000256" key="6">
    <source>
        <dbReference type="ARBA" id="ARBA00022824"/>
    </source>
</evidence>
<evidence type="ECO:0000256" key="11">
    <source>
        <dbReference type="ARBA" id="ARBA00029498"/>
    </source>
</evidence>
<protein>
    <recommendedName>
        <fullName evidence="11">Signal recognition particle subunit SRP68</fullName>
    </recommendedName>
    <alternativeName>
        <fullName evidence="12">Signal recognition particle 68 kDa protein</fullName>
    </alternativeName>
</protein>
<dbReference type="CDD" id="cd15481">
    <property type="entry name" value="SRP68-RBD"/>
    <property type="match status" value="1"/>
</dbReference>
<keyword evidence="6" id="KW-0256">Endoplasmic reticulum</keyword>
<keyword evidence="9" id="KW-0539">Nucleus</keyword>
<dbReference type="FunFam" id="1.10.3450.40:FF:000001">
    <property type="entry name" value="Signal recognition particle subunit SRP68"/>
    <property type="match status" value="1"/>
</dbReference>
<feature type="region of interest" description="Disordered" evidence="13">
    <location>
        <begin position="1"/>
        <end position="22"/>
    </location>
</feature>
<evidence type="ECO:0000256" key="7">
    <source>
        <dbReference type="ARBA" id="ARBA00022884"/>
    </source>
</evidence>
<dbReference type="GO" id="GO:0005783">
    <property type="term" value="C:endoplasmic reticulum"/>
    <property type="evidence" value="ECO:0007669"/>
    <property type="project" value="UniProtKB-SubCell"/>
</dbReference>
<comment type="similarity">
    <text evidence="4">Belongs to the SRP68 family.</text>
</comment>
<evidence type="ECO:0000256" key="13">
    <source>
        <dbReference type="SAM" id="MobiDB-lite"/>
    </source>
</evidence>
<dbReference type="GO" id="GO:0005730">
    <property type="term" value="C:nucleolus"/>
    <property type="evidence" value="ECO:0007669"/>
    <property type="project" value="UniProtKB-SubCell"/>
</dbReference>
<feature type="non-terminal residue" evidence="14">
    <location>
        <position position="590"/>
    </location>
</feature>
<dbReference type="GO" id="GO:0005829">
    <property type="term" value="C:cytosol"/>
    <property type="evidence" value="ECO:0007669"/>
    <property type="project" value="UniProtKB-ARBA"/>
</dbReference>
<sequence length="590" mass="68036">MVTGDLADSKNEDANNMPKESDVNVHQKTFTLEILHIIKDAQQQHGLRHGDYQRYRSYCSRKLRRIRKSLHFSQASKHRFQAKKITEDTLTDVRFLYIPLIMAERAWGYAMQLKQEANTEPRKRFHLISRLRKASKIACDLESLCESSKCDARTKLEAQAYAAWIKGSLFFELQEWQSAMECFRISQTIYEKLSEALNEEEIVLYKQRVEELMPNIRYCAYNIGDETAINDLMKMRLSGKTSGEDMLGADLDHLIAQTREKQAVTLSEVEWRNRKIPVRHEKIRLFLLNVQDSHTQVEQAPNLQAKIAVYERLLLDSKDAIQVVRDEMKDQTAKGRSEAVHSSLAYLHSYLTYIRLSKTVERNLLFIESLRQNMGSSLDLSLDGKKVTKPQDLVRPYEIIIQNLHEMTQLQGVESDTVFLEETEANILAYKAHRCFYIAEVYAAANKWAEAMALYGRAEEYTQQALKNKALKDKKLMGLLKDLAIRIEGNKYNAYSLSILGNEDSVPSEAVKEKKNLIERLDQYHEDASLVSQQPKIAQFPPDFKPIPCKPLFFDLALNEVEFPPLDDRIEQKKGGGITGFVRGWLGGWK</sequence>
<evidence type="ECO:0000256" key="2">
    <source>
        <dbReference type="ARBA" id="ARBA00004496"/>
    </source>
</evidence>
<dbReference type="InterPro" id="IPR034652">
    <property type="entry name" value="SRP68-RBD"/>
</dbReference>
<evidence type="ECO:0000256" key="8">
    <source>
        <dbReference type="ARBA" id="ARBA00023135"/>
    </source>
</evidence>
<dbReference type="PANTHER" id="PTHR12860">
    <property type="entry name" value="SIGNAL RECOGNITION PARTICLE 68 KDA PROTEIN"/>
    <property type="match status" value="1"/>
</dbReference>
<dbReference type="Proteomes" id="UP000054359">
    <property type="component" value="Unassembled WGS sequence"/>
</dbReference>
<keyword evidence="7" id="KW-0694">RNA-binding</keyword>
<evidence type="ECO:0000256" key="3">
    <source>
        <dbReference type="ARBA" id="ARBA00004604"/>
    </source>
</evidence>
<dbReference type="PIRSF" id="PIRSF038995">
    <property type="entry name" value="SRP68"/>
    <property type="match status" value="1"/>
</dbReference>
<dbReference type="GO" id="GO:0005786">
    <property type="term" value="C:signal recognition particle, endoplasmic reticulum targeting"/>
    <property type="evidence" value="ECO:0007669"/>
    <property type="project" value="UniProtKB-KW"/>
</dbReference>